<keyword evidence="2" id="KW-1185">Reference proteome</keyword>
<dbReference type="GeneID" id="108666298"/>
<evidence type="ECO:0000313" key="2">
    <source>
        <dbReference type="Proteomes" id="UP000694843"/>
    </source>
</evidence>
<organism evidence="2 3">
    <name type="scientific">Hyalella azteca</name>
    <name type="common">Amphipod</name>
    <dbReference type="NCBI Taxonomy" id="294128"/>
    <lineage>
        <taxon>Eukaryota</taxon>
        <taxon>Metazoa</taxon>
        <taxon>Ecdysozoa</taxon>
        <taxon>Arthropoda</taxon>
        <taxon>Crustacea</taxon>
        <taxon>Multicrustacea</taxon>
        <taxon>Malacostraca</taxon>
        <taxon>Eumalacostraca</taxon>
        <taxon>Peracarida</taxon>
        <taxon>Amphipoda</taxon>
        <taxon>Senticaudata</taxon>
        <taxon>Talitrida</taxon>
        <taxon>Talitroidea</taxon>
        <taxon>Hyalellidae</taxon>
        <taxon>Hyalella</taxon>
    </lineage>
</organism>
<gene>
    <name evidence="3" type="primary">LOC108666298</name>
</gene>
<dbReference type="KEGG" id="hazt:108666298"/>
<feature type="compositionally biased region" description="Low complexity" evidence="1">
    <location>
        <begin position="185"/>
        <end position="195"/>
    </location>
</feature>
<feature type="compositionally biased region" description="Polar residues" evidence="1">
    <location>
        <begin position="533"/>
        <end position="542"/>
    </location>
</feature>
<name>A0A8B7N5S9_HYAAZ</name>
<feature type="region of interest" description="Disordered" evidence="1">
    <location>
        <begin position="335"/>
        <end position="365"/>
    </location>
</feature>
<dbReference type="OrthoDB" id="10533007at2759"/>
<proteinExistence type="predicted"/>
<feature type="region of interest" description="Disordered" evidence="1">
    <location>
        <begin position="224"/>
        <end position="254"/>
    </location>
</feature>
<feature type="region of interest" description="Disordered" evidence="1">
    <location>
        <begin position="1210"/>
        <end position="1229"/>
    </location>
</feature>
<feature type="region of interest" description="Disordered" evidence="1">
    <location>
        <begin position="176"/>
        <end position="202"/>
    </location>
</feature>
<feature type="compositionally biased region" description="Basic and acidic residues" evidence="1">
    <location>
        <begin position="1219"/>
        <end position="1229"/>
    </location>
</feature>
<reference evidence="3" key="1">
    <citation type="submission" date="2025-08" db="UniProtKB">
        <authorList>
            <consortium name="RefSeq"/>
        </authorList>
    </citation>
    <scope>IDENTIFICATION</scope>
    <source>
        <tissue evidence="3">Whole organism</tissue>
    </source>
</reference>
<dbReference type="RefSeq" id="XP_018008629.1">
    <property type="nucleotide sequence ID" value="XM_018153140.2"/>
</dbReference>
<accession>A0A8B7N5S9</accession>
<feature type="region of interest" description="Disordered" evidence="1">
    <location>
        <begin position="514"/>
        <end position="542"/>
    </location>
</feature>
<protein>
    <submittedName>
        <fullName evidence="3">Uncharacterized protein LOC108666298</fullName>
    </submittedName>
</protein>
<feature type="compositionally biased region" description="Low complexity" evidence="1">
    <location>
        <begin position="130"/>
        <end position="141"/>
    </location>
</feature>
<evidence type="ECO:0000256" key="1">
    <source>
        <dbReference type="SAM" id="MobiDB-lite"/>
    </source>
</evidence>
<evidence type="ECO:0000313" key="3">
    <source>
        <dbReference type="RefSeq" id="XP_018008629.1"/>
    </source>
</evidence>
<feature type="compositionally biased region" description="Basic and acidic residues" evidence="1">
    <location>
        <begin position="353"/>
        <end position="365"/>
    </location>
</feature>
<feature type="region of interest" description="Disordered" evidence="1">
    <location>
        <begin position="130"/>
        <end position="153"/>
    </location>
</feature>
<feature type="region of interest" description="Disordered" evidence="1">
    <location>
        <begin position="701"/>
        <end position="725"/>
    </location>
</feature>
<dbReference type="Proteomes" id="UP000694843">
    <property type="component" value="Unplaced"/>
</dbReference>
<sequence>MAGRDELPTKTSYCELQSDRKYKNYQRTEREEPSLVVNKSQFHGEIRTYKRRHVLRTPQIVITCPADNLKENFICKACSSGPLCCVDQPDSQMKDFAAVSQQEALDYNNSNDESDYEGTRTCSECGSTISSNSDCSSASSDDGQDSINSIAPPLRKYTSRENVSIGCLVPKNDVLSEISKRDQGSSNETSSSESSSSEDEDEEVILVHIDRELKNVVDNHIRSRQNSLNSSDDAESFEECRSSSPTKDIPSSKESEILQKFLQQVETHPQEEDLDVILEIVGEEEEEPCNRSIINIRECTEKFKDIYARKLREIYHKKYQGAGPTWNVSKRDAISNDRTDAPKSNNDPNASKPENDSKRLHDNPKKIKTELVQQIGSTKMNYDLQNNNLENLKEVPHKSCSEVYQYSGFATNHERFGEDSNSSLSDDDRAFNFGVQKTNRRDETMIDKLPEIRRFHPQNNDDKISFEDKTYLKATSLINEIESCFRETAFLVEKSIGSYRAPVKVYRNEIETKERVQPPSPDPIFIDKDVGSRDSSGYTNSSFERANNDRITNEYLSFWNTTDHNSQSLMQREFATQRTPFAEPSDKELSLSNKVLRRSQKDAQNIDTERVPRTLEESIEIFEMILGDRKNESRKSYDSGLSSSTLVLNSSRFFKENSIEPSKNFLKCNSTFDLPSSMTDNKSLDQSWSLNRSRNKFKSSLTLEGRSRTLSGSRSDNSPNSTYTSAHFQNLNSAETEMDESNTYKKFDNFDCYDELEDDKTTSLQRDGSKWIKHTIESHCEDMPRETRKIKKPLSTKMINHNVSHGNDVDALKSTALITQNDQFSEKMLHQEIAESSKLSNNPLYRWKSEPDFGRLPYPSFGFQSSIAEEYYDQDYLATSMTTFMKKMKRETVEDTIQTNHSPKEETVQVQIKNEEANIENETKMSSGETMGILSDQPLFAQVDELLRGLCESRLDGGSESDEGVVSDQSDFSDSNLTSRAECYSASEIMTSINGSNGDRELEKNIEQIVHGINSIKEKHLGKKIEEELENFIRPKIELLRNNINCNLRSSANSTLSQPKYSAISPQEKKRYFEEEEDLSEKIKQLAELPEIREIITNMNQQSTKSLWKLQVSNELTAMEQISQASDELKSLGLVPSAKCLNETFKSITSGQRCSRKEEYQRKMITRRFNKSSDYVNTTKTSRSSSCFSYFEETDSGGGSDLSDCITSCENPTRRRRNHDSTFHSDSTESNRNSFIMKMLHQNLRCYVITLAFLEKLLNGQANQQDAANRDKFFEKFDAAKSEISSTGFEALEKAMAMLPEITESATFNPEAHKLSPFAIGHEAFLKGLQRKHLLETERNS</sequence>